<dbReference type="PANTHER" id="PTHR12526">
    <property type="entry name" value="GLYCOSYLTRANSFERASE"/>
    <property type="match status" value="1"/>
</dbReference>
<dbReference type="InterPro" id="IPR028098">
    <property type="entry name" value="Glyco_trans_4-like_N"/>
</dbReference>
<accession>A0ABU3NU65</accession>
<dbReference type="Pfam" id="PF00534">
    <property type="entry name" value="Glycos_transf_1"/>
    <property type="match status" value="1"/>
</dbReference>
<evidence type="ECO:0000259" key="2">
    <source>
        <dbReference type="Pfam" id="PF13439"/>
    </source>
</evidence>
<evidence type="ECO:0000259" key="1">
    <source>
        <dbReference type="Pfam" id="PF00534"/>
    </source>
</evidence>
<dbReference type="InterPro" id="IPR001296">
    <property type="entry name" value="Glyco_trans_1"/>
</dbReference>
<protein>
    <submittedName>
        <fullName evidence="3">Glycosyltransferase family 4 protein</fullName>
    </submittedName>
</protein>
<dbReference type="SUPFAM" id="SSF53756">
    <property type="entry name" value="UDP-Glycosyltransferase/glycogen phosphorylase"/>
    <property type="match status" value="1"/>
</dbReference>
<name>A0ABU3NU65_9FIRM</name>
<dbReference type="Gene3D" id="3.40.50.2000">
    <property type="entry name" value="Glycogen Phosphorylase B"/>
    <property type="match status" value="2"/>
</dbReference>
<reference evidence="3 4" key="1">
    <citation type="submission" date="2023-07" db="EMBL/GenBank/DDBJ databases">
        <title>The novel representative of Negativicutes class, Anaeroselena agilis gen. nov. sp. nov.</title>
        <authorList>
            <person name="Prokofeva M.I."/>
            <person name="Elcheninov A.G."/>
            <person name="Klyukina A."/>
            <person name="Kublanov I.V."/>
            <person name="Frolov E.N."/>
            <person name="Podosokorskaya O.A."/>
        </authorList>
    </citation>
    <scope>NUCLEOTIDE SEQUENCE [LARGE SCALE GENOMIC DNA]</scope>
    <source>
        <strain evidence="3 4">4137-cl</strain>
    </source>
</reference>
<dbReference type="Pfam" id="PF13439">
    <property type="entry name" value="Glyco_transf_4"/>
    <property type="match status" value="1"/>
</dbReference>
<sequence>MGTANRIRNVAFLSTYPPRECGLATFTQDLVQALDAFDDLIKTKVIAVSNGDYYNDPRVMTVLSQYDKWSYLDLAKKINESDIDLLVIEHEYGIFGGFCGDYILELIKNLRVPFITTLHTVLPNPTFKQKQVLTTLGAASVKVVTMARNTVKILQNVYGIDSSKIEVIHHGVPFRLLESRDKLKKKHGYANLNIIATFGLISPGKGLEYGIEAIAQVVKDHPNTLYLILGKTHPGVKSEQGENYRQKLAAITGWLGIENHVRFIDKYLTKEEIIYYLRLCDIYLTPYLSKDQAVSGTLAYAVGSGRVVISTPYLYAQELLGEGRGLLAEFRDANSIAKCIKYVLDNPDKKSEMERRTAKLGQNMLWNAVASEYFELFLKLTGDSKDTGTKVS</sequence>
<dbReference type="Proteomes" id="UP001254848">
    <property type="component" value="Unassembled WGS sequence"/>
</dbReference>
<comment type="caution">
    <text evidence="3">The sequence shown here is derived from an EMBL/GenBank/DDBJ whole genome shotgun (WGS) entry which is preliminary data.</text>
</comment>
<organism evidence="3 4">
    <name type="scientific">Anaeroselena agilis</name>
    <dbReference type="NCBI Taxonomy" id="3063788"/>
    <lineage>
        <taxon>Bacteria</taxon>
        <taxon>Bacillati</taxon>
        <taxon>Bacillota</taxon>
        <taxon>Negativicutes</taxon>
        <taxon>Acetonemataceae</taxon>
        <taxon>Anaeroselena</taxon>
    </lineage>
</organism>
<dbReference type="RefSeq" id="WP_413778909.1">
    <property type="nucleotide sequence ID" value="NZ_JAUOZS010000001.1"/>
</dbReference>
<evidence type="ECO:0000313" key="3">
    <source>
        <dbReference type="EMBL" id="MDT8900361.1"/>
    </source>
</evidence>
<keyword evidence="4" id="KW-1185">Reference proteome</keyword>
<feature type="domain" description="Glycosyl transferase family 1" evidence="1">
    <location>
        <begin position="180"/>
        <end position="358"/>
    </location>
</feature>
<dbReference type="CDD" id="cd03822">
    <property type="entry name" value="GT4_mannosyltransferase-like"/>
    <property type="match status" value="1"/>
</dbReference>
<dbReference type="PANTHER" id="PTHR12526:SF572">
    <property type="entry name" value="BLL5144 PROTEIN"/>
    <property type="match status" value="1"/>
</dbReference>
<dbReference type="EMBL" id="JAUOZS010000001">
    <property type="protein sequence ID" value="MDT8900361.1"/>
    <property type="molecule type" value="Genomic_DNA"/>
</dbReference>
<proteinExistence type="predicted"/>
<evidence type="ECO:0000313" key="4">
    <source>
        <dbReference type="Proteomes" id="UP001254848"/>
    </source>
</evidence>
<feature type="domain" description="Glycosyltransferase subfamily 4-like N-terminal" evidence="2">
    <location>
        <begin position="63"/>
        <end position="172"/>
    </location>
</feature>
<gene>
    <name evidence="3" type="ORF">Q4T40_03785</name>
</gene>